<evidence type="ECO:0000256" key="9">
    <source>
        <dbReference type="PIRNR" id="PIRNR006250"/>
    </source>
</evidence>
<evidence type="ECO:0000256" key="4">
    <source>
        <dbReference type="ARBA" id="ARBA00011944"/>
    </source>
</evidence>
<dbReference type="InterPro" id="IPR022412">
    <property type="entry name" value="Quinolinate_PRibosylTrfase_N"/>
</dbReference>
<dbReference type="GO" id="GO:0004514">
    <property type="term" value="F:nicotinate-nucleotide diphosphorylase (carboxylating) activity"/>
    <property type="evidence" value="ECO:0007669"/>
    <property type="project" value="UniProtKB-EC"/>
</dbReference>
<dbReference type="InterPro" id="IPR027277">
    <property type="entry name" value="NadC/ModD"/>
</dbReference>
<dbReference type="SUPFAM" id="SSF51690">
    <property type="entry name" value="Nicotinate/Quinolinate PRTase C-terminal domain-like"/>
    <property type="match status" value="1"/>
</dbReference>
<dbReference type="EC" id="2.4.2.19" evidence="4"/>
<dbReference type="PANTHER" id="PTHR32179">
    <property type="entry name" value="NICOTINATE-NUCLEOTIDE PYROPHOSPHORYLASE [CARBOXYLATING]"/>
    <property type="match status" value="1"/>
</dbReference>
<dbReference type="Proteomes" id="UP001269819">
    <property type="component" value="Unassembled WGS sequence"/>
</dbReference>
<evidence type="ECO:0000313" key="12">
    <source>
        <dbReference type="EMBL" id="MDV2080461.1"/>
    </source>
</evidence>
<name>A0ABU3W224_9GAMM</name>
<comment type="function">
    <text evidence="1">Involved in the catabolism of quinolinic acid (QA).</text>
</comment>
<organism evidence="12 13">
    <name type="scientific">Marinobacter xestospongiae</name>
    <dbReference type="NCBI Taxonomy" id="994319"/>
    <lineage>
        <taxon>Bacteria</taxon>
        <taxon>Pseudomonadati</taxon>
        <taxon>Pseudomonadota</taxon>
        <taxon>Gammaproteobacteria</taxon>
        <taxon>Pseudomonadales</taxon>
        <taxon>Marinobacteraceae</taxon>
        <taxon>Marinobacter</taxon>
    </lineage>
</organism>
<dbReference type="InterPro" id="IPR013785">
    <property type="entry name" value="Aldolase_TIM"/>
</dbReference>
<dbReference type="SUPFAM" id="SSF54675">
    <property type="entry name" value="Nicotinate/Quinolinate PRTase N-terminal domain-like"/>
    <property type="match status" value="1"/>
</dbReference>
<accession>A0ABU3W224</accession>
<evidence type="ECO:0000313" key="13">
    <source>
        <dbReference type="Proteomes" id="UP001269819"/>
    </source>
</evidence>
<evidence type="ECO:0000256" key="1">
    <source>
        <dbReference type="ARBA" id="ARBA00003237"/>
    </source>
</evidence>
<evidence type="ECO:0000256" key="2">
    <source>
        <dbReference type="ARBA" id="ARBA00004893"/>
    </source>
</evidence>
<dbReference type="InterPro" id="IPR004393">
    <property type="entry name" value="NadC"/>
</dbReference>
<dbReference type="InterPro" id="IPR002638">
    <property type="entry name" value="Quinolinate_PRibosylTrfase_C"/>
</dbReference>
<dbReference type="Pfam" id="PF01729">
    <property type="entry name" value="QRPTase_C"/>
    <property type="match status" value="1"/>
</dbReference>
<sequence length="292" mass="31208">MSSAYSSALTPDMLRQARIEAVAHSLREDVGSGDITAALIPADRHTRGRVITREAAVIAGQAWVDEVFRQVDPSVTINWQVRDGDRVQPDQTLFTCEGVARSLLTAERAALNWLQSLSGVATSCQRYADLVAHTGVRLLDTRKTLPGLRLAQKYAVTCGGCHNHRIGLWDAFLIKENHIAACGSIANAVQSARQLAPGRPVEVETESLEELDQALAAGADIVMLDEFSLDDMRTAVAKAGGQTKLEASGGISSDTLAAVAETGVDYISIGALTKDIKAIDLSMRLAPFNTPS</sequence>
<dbReference type="Gene3D" id="3.20.20.70">
    <property type="entry name" value="Aldolase class I"/>
    <property type="match status" value="1"/>
</dbReference>
<evidence type="ECO:0000256" key="6">
    <source>
        <dbReference type="ARBA" id="ARBA00022676"/>
    </source>
</evidence>
<protein>
    <recommendedName>
        <fullName evidence="4">nicotinate-nucleotide diphosphorylase (carboxylating)</fullName>
        <ecNumber evidence="4">2.4.2.19</ecNumber>
    </recommendedName>
    <alternativeName>
        <fullName evidence="8">Quinolinate phosphoribosyltransferase [decarboxylating]</fullName>
    </alternativeName>
</protein>
<comment type="pathway">
    <text evidence="2">Cofactor biosynthesis; NAD(+) biosynthesis; nicotinate D-ribonucleotide from quinolinate: step 1/1.</text>
</comment>
<dbReference type="CDD" id="cd01572">
    <property type="entry name" value="QPRTase"/>
    <property type="match status" value="1"/>
</dbReference>
<dbReference type="EMBL" id="JAWIIJ010000014">
    <property type="protein sequence ID" value="MDV2080461.1"/>
    <property type="molecule type" value="Genomic_DNA"/>
</dbReference>
<feature type="domain" description="Quinolinate phosphoribosyl transferase C-terminal" evidence="10">
    <location>
        <begin position="120"/>
        <end position="284"/>
    </location>
</feature>
<evidence type="ECO:0000256" key="8">
    <source>
        <dbReference type="ARBA" id="ARBA00033102"/>
    </source>
</evidence>
<dbReference type="Gene3D" id="3.90.1170.20">
    <property type="entry name" value="Quinolinate phosphoribosyl transferase, N-terminal domain"/>
    <property type="match status" value="1"/>
</dbReference>
<evidence type="ECO:0000256" key="7">
    <source>
        <dbReference type="ARBA" id="ARBA00022679"/>
    </source>
</evidence>
<dbReference type="PANTHER" id="PTHR32179:SF3">
    <property type="entry name" value="NICOTINATE-NUCLEOTIDE PYROPHOSPHORYLASE [CARBOXYLATING]"/>
    <property type="match status" value="1"/>
</dbReference>
<evidence type="ECO:0000256" key="5">
    <source>
        <dbReference type="ARBA" id="ARBA00022642"/>
    </source>
</evidence>
<gene>
    <name evidence="12" type="primary">nadC</name>
    <name evidence="12" type="ORF">RYS15_17375</name>
</gene>
<reference evidence="12 13" key="1">
    <citation type="submission" date="2023-10" db="EMBL/GenBank/DDBJ databases">
        <title>Characteristics and mechanism of a salt-tolerant marine origin heterotrophic nitrifying- aerobic denitrifying bacteria Marinobacter xestospongiae HN1.</title>
        <authorList>
            <person name="Qi R."/>
        </authorList>
    </citation>
    <scope>NUCLEOTIDE SEQUENCE [LARGE SCALE GENOMIC DNA]</scope>
    <source>
        <strain evidence="12 13">HN1</strain>
    </source>
</reference>
<dbReference type="InterPro" id="IPR036068">
    <property type="entry name" value="Nicotinate_pribotase-like_C"/>
</dbReference>
<comment type="caution">
    <text evidence="12">The sequence shown here is derived from an EMBL/GenBank/DDBJ whole genome shotgun (WGS) entry which is preliminary data.</text>
</comment>
<keyword evidence="13" id="KW-1185">Reference proteome</keyword>
<evidence type="ECO:0000259" key="10">
    <source>
        <dbReference type="Pfam" id="PF01729"/>
    </source>
</evidence>
<keyword evidence="5" id="KW-0662">Pyridine nucleotide biosynthesis</keyword>
<dbReference type="RefSeq" id="WP_316974864.1">
    <property type="nucleotide sequence ID" value="NZ_JAWIIJ010000014.1"/>
</dbReference>
<evidence type="ECO:0000259" key="11">
    <source>
        <dbReference type="Pfam" id="PF02749"/>
    </source>
</evidence>
<dbReference type="PIRSF" id="PIRSF006250">
    <property type="entry name" value="NadC_ModD"/>
    <property type="match status" value="1"/>
</dbReference>
<dbReference type="NCBIfam" id="TIGR00078">
    <property type="entry name" value="nadC"/>
    <property type="match status" value="1"/>
</dbReference>
<evidence type="ECO:0000256" key="3">
    <source>
        <dbReference type="ARBA" id="ARBA00009400"/>
    </source>
</evidence>
<keyword evidence="6 9" id="KW-0328">Glycosyltransferase</keyword>
<comment type="similarity">
    <text evidence="3 9">Belongs to the NadC/ModD family.</text>
</comment>
<proteinExistence type="inferred from homology"/>
<keyword evidence="7 9" id="KW-0808">Transferase</keyword>
<dbReference type="InterPro" id="IPR037128">
    <property type="entry name" value="Quinolinate_PRibosylTase_N_sf"/>
</dbReference>
<dbReference type="Pfam" id="PF02749">
    <property type="entry name" value="QRPTase_N"/>
    <property type="match status" value="1"/>
</dbReference>
<feature type="domain" description="Quinolinate phosphoribosyl transferase N-terminal" evidence="11">
    <location>
        <begin position="34"/>
        <end position="118"/>
    </location>
</feature>